<comment type="caution">
    <text evidence="3">The sequence shown here is derived from an EMBL/GenBank/DDBJ whole genome shotgun (WGS) entry which is preliminary data.</text>
</comment>
<evidence type="ECO:0000313" key="4">
    <source>
        <dbReference type="Proteomes" id="UP000238274"/>
    </source>
</evidence>
<keyword evidence="1" id="KW-0479">Metal-binding</keyword>
<name>A0A2S4VK04_9BASI</name>
<dbReference type="SUPFAM" id="SSF57667">
    <property type="entry name" value="beta-beta-alpha zinc fingers"/>
    <property type="match status" value="1"/>
</dbReference>
<dbReference type="Gene3D" id="3.30.160.60">
    <property type="entry name" value="Classic Zinc Finger"/>
    <property type="match status" value="1"/>
</dbReference>
<evidence type="ECO:0000313" key="3">
    <source>
        <dbReference type="EMBL" id="POW09825.1"/>
    </source>
</evidence>
<feature type="domain" description="C2H2-type" evidence="2">
    <location>
        <begin position="72"/>
        <end position="106"/>
    </location>
</feature>
<dbReference type="EMBL" id="PKSM01000124">
    <property type="protein sequence ID" value="POW09825.1"/>
    <property type="molecule type" value="Genomic_DNA"/>
</dbReference>
<dbReference type="VEuPathDB" id="FungiDB:PSHT_08943"/>
<dbReference type="GO" id="GO:0008270">
    <property type="term" value="F:zinc ion binding"/>
    <property type="evidence" value="ECO:0007669"/>
    <property type="project" value="UniProtKB-KW"/>
</dbReference>
<proteinExistence type="predicted"/>
<dbReference type="InterPro" id="IPR036236">
    <property type="entry name" value="Znf_C2H2_sf"/>
</dbReference>
<keyword evidence="4" id="KW-1185">Reference proteome</keyword>
<dbReference type="AlphaFoldDB" id="A0A2S4VK04"/>
<reference evidence="4" key="3">
    <citation type="journal article" date="2018" name="Mol. Plant Microbe Interact.">
        <title>Genome sequence resources for the wheat stripe rust pathogen (Puccinia striiformis f. sp. tritici) and the barley stripe rust pathogen (Puccinia striiformis f. sp. hordei).</title>
        <authorList>
            <person name="Xia C."/>
            <person name="Wang M."/>
            <person name="Yin C."/>
            <person name="Cornejo O.E."/>
            <person name="Hulbert S.H."/>
            <person name="Chen X."/>
        </authorList>
    </citation>
    <scope>NUCLEOTIDE SEQUENCE [LARGE SCALE GENOMIC DNA]</scope>
    <source>
        <strain evidence="4">93TX-2</strain>
    </source>
</reference>
<reference evidence="3 4" key="1">
    <citation type="submission" date="2017-12" db="EMBL/GenBank/DDBJ databases">
        <title>Gene loss provides genomic basis for host adaptation in cereal stripe rust fungi.</title>
        <authorList>
            <person name="Xia C."/>
        </authorList>
    </citation>
    <scope>NUCLEOTIDE SEQUENCE [LARGE SCALE GENOMIC DNA]</scope>
    <source>
        <strain evidence="3 4">93TX-2</strain>
    </source>
</reference>
<evidence type="ECO:0000256" key="1">
    <source>
        <dbReference type="PROSITE-ProRule" id="PRU00042"/>
    </source>
</evidence>
<gene>
    <name evidence="3" type="ORF">PSHT_08943</name>
</gene>
<dbReference type="InterPro" id="IPR013087">
    <property type="entry name" value="Znf_C2H2_type"/>
</dbReference>
<organism evidence="3 4">
    <name type="scientific">Puccinia striiformis</name>
    <dbReference type="NCBI Taxonomy" id="27350"/>
    <lineage>
        <taxon>Eukaryota</taxon>
        <taxon>Fungi</taxon>
        <taxon>Dikarya</taxon>
        <taxon>Basidiomycota</taxon>
        <taxon>Pucciniomycotina</taxon>
        <taxon>Pucciniomycetes</taxon>
        <taxon>Pucciniales</taxon>
        <taxon>Pucciniaceae</taxon>
        <taxon>Puccinia</taxon>
    </lineage>
</organism>
<dbReference type="VEuPathDB" id="FungiDB:PSTT_12600"/>
<accession>A0A2S4VK04</accession>
<dbReference type="PROSITE" id="PS50157">
    <property type="entry name" value="ZINC_FINGER_C2H2_2"/>
    <property type="match status" value="1"/>
</dbReference>
<keyword evidence="1" id="KW-0863">Zinc-finger</keyword>
<reference evidence="4" key="2">
    <citation type="journal article" date="2018" name="BMC Genomics">
        <title>Genomic insights into host adaptation between the wheat stripe rust pathogen (Puccinia striiformis f. sp. tritici) and the barley stripe rust pathogen (Puccinia striiformis f. sp. hordei).</title>
        <authorList>
            <person name="Xia C."/>
            <person name="Wang M."/>
            <person name="Yin C."/>
            <person name="Cornejo O.E."/>
            <person name="Hulbert S.H."/>
            <person name="Chen X."/>
        </authorList>
    </citation>
    <scope>NUCLEOTIDE SEQUENCE [LARGE SCALE GENOMIC DNA]</scope>
    <source>
        <strain evidence="4">93TX-2</strain>
    </source>
</reference>
<evidence type="ECO:0000259" key="2">
    <source>
        <dbReference type="PROSITE" id="PS50157"/>
    </source>
</evidence>
<protein>
    <recommendedName>
        <fullName evidence="2">C2H2-type domain-containing protein</fullName>
    </recommendedName>
</protein>
<keyword evidence="1" id="KW-0862">Zinc</keyword>
<sequence>MNHQIYEQIPLPVLPFHRDLSRRRKHEGELYVRRGDRYVCTHIGCTSERPLESMRPHNVKSHWLTHSDLRRYACNVLGSSCRQRFARKYDLQIHLRDSSLHCGTPFDAKYIKTLTEEEMEIEKRISDVQRLTAEY</sequence>
<dbReference type="Proteomes" id="UP000238274">
    <property type="component" value="Unassembled WGS sequence"/>
</dbReference>
<dbReference type="OrthoDB" id="4748970at2759"/>